<protein>
    <submittedName>
        <fullName evidence="2">Uncharacterized protein</fullName>
    </submittedName>
</protein>
<evidence type="ECO:0000313" key="2">
    <source>
        <dbReference type="EMBL" id="KAH7129828.1"/>
    </source>
</evidence>
<reference evidence="2" key="1">
    <citation type="journal article" date="2021" name="Nat. Commun.">
        <title>Genetic determinants of endophytism in the Arabidopsis root mycobiome.</title>
        <authorList>
            <person name="Mesny F."/>
            <person name="Miyauchi S."/>
            <person name="Thiergart T."/>
            <person name="Pickel B."/>
            <person name="Atanasova L."/>
            <person name="Karlsson M."/>
            <person name="Huettel B."/>
            <person name="Barry K.W."/>
            <person name="Haridas S."/>
            <person name="Chen C."/>
            <person name="Bauer D."/>
            <person name="Andreopoulos W."/>
            <person name="Pangilinan J."/>
            <person name="LaButti K."/>
            <person name="Riley R."/>
            <person name="Lipzen A."/>
            <person name="Clum A."/>
            <person name="Drula E."/>
            <person name="Henrissat B."/>
            <person name="Kohler A."/>
            <person name="Grigoriev I.V."/>
            <person name="Martin F.M."/>
            <person name="Hacquard S."/>
        </authorList>
    </citation>
    <scope>NUCLEOTIDE SEQUENCE</scope>
    <source>
        <strain evidence="2">MPI-CAGE-AT-0021</strain>
    </source>
</reference>
<feature type="transmembrane region" description="Helical" evidence="1">
    <location>
        <begin position="111"/>
        <end position="133"/>
    </location>
</feature>
<keyword evidence="1" id="KW-0812">Transmembrane</keyword>
<dbReference type="OrthoDB" id="3436860at2759"/>
<proteinExistence type="predicted"/>
<comment type="caution">
    <text evidence="2">The sequence shown here is derived from an EMBL/GenBank/DDBJ whole genome shotgun (WGS) entry which is preliminary data.</text>
</comment>
<feature type="transmembrane region" description="Helical" evidence="1">
    <location>
        <begin position="50"/>
        <end position="68"/>
    </location>
</feature>
<feature type="transmembrane region" description="Helical" evidence="1">
    <location>
        <begin position="83"/>
        <end position="104"/>
    </location>
</feature>
<evidence type="ECO:0000256" key="1">
    <source>
        <dbReference type="SAM" id="Phobius"/>
    </source>
</evidence>
<dbReference type="EMBL" id="JAGMUU010000020">
    <property type="protein sequence ID" value="KAH7129828.1"/>
    <property type="molecule type" value="Genomic_DNA"/>
</dbReference>
<dbReference type="AlphaFoldDB" id="A0A9P9IP51"/>
<feature type="transmembrane region" description="Helical" evidence="1">
    <location>
        <begin position="20"/>
        <end position="38"/>
    </location>
</feature>
<keyword evidence="3" id="KW-1185">Reference proteome</keyword>
<accession>A0A9P9IP51</accession>
<dbReference type="Proteomes" id="UP000717696">
    <property type="component" value="Unassembled WGS sequence"/>
</dbReference>
<keyword evidence="1" id="KW-0472">Membrane</keyword>
<sequence length="142" mass="16103">MGLFNNRFVNSQYKGKVHIAQVVIIAMIFALATGKIITRPSYIPMNRLDMVGMSMGGKTMIVIAYQYLTEHVSRFHKWASLKAYAILNTLEIIFWFMVIVLTFWGISMVCIGVSCALGWLVALMAFLMTYGRLPSSLVYFDN</sequence>
<name>A0A9P9IP51_9HYPO</name>
<evidence type="ECO:0000313" key="3">
    <source>
        <dbReference type="Proteomes" id="UP000717696"/>
    </source>
</evidence>
<organism evidence="2 3">
    <name type="scientific">Dactylonectria estremocensis</name>
    <dbReference type="NCBI Taxonomy" id="1079267"/>
    <lineage>
        <taxon>Eukaryota</taxon>
        <taxon>Fungi</taxon>
        <taxon>Dikarya</taxon>
        <taxon>Ascomycota</taxon>
        <taxon>Pezizomycotina</taxon>
        <taxon>Sordariomycetes</taxon>
        <taxon>Hypocreomycetidae</taxon>
        <taxon>Hypocreales</taxon>
        <taxon>Nectriaceae</taxon>
        <taxon>Dactylonectria</taxon>
    </lineage>
</organism>
<gene>
    <name evidence="2" type="ORF">B0J13DRAFT_529902</name>
</gene>
<keyword evidence="1" id="KW-1133">Transmembrane helix</keyword>